<evidence type="ECO:0000313" key="6">
    <source>
        <dbReference type="EMBL" id="SVA09294.1"/>
    </source>
</evidence>
<dbReference type="NCBIfam" id="NF006850">
    <property type="entry name" value="PRK09358.1-6"/>
    <property type="match status" value="1"/>
</dbReference>
<protein>
    <recommendedName>
        <fullName evidence="5">Adenosine deaminase domain-containing protein</fullName>
    </recommendedName>
</protein>
<reference evidence="6" key="1">
    <citation type="submission" date="2018-05" db="EMBL/GenBank/DDBJ databases">
        <authorList>
            <person name="Lanie J.A."/>
            <person name="Ng W.-L."/>
            <person name="Kazmierczak K.M."/>
            <person name="Andrzejewski T.M."/>
            <person name="Davidsen T.M."/>
            <person name="Wayne K.J."/>
            <person name="Tettelin H."/>
            <person name="Glass J.I."/>
            <person name="Rusch D."/>
            <person name="Podicherti R."/>
            <person name="Tsui H.-C.T."/>
            <person name="Winkler M.E."/>
        </authorList>
    </citation>
    <scope>NUCLEOTIDE SEQUENCE</scope>
</reference>
<keyword evidence="2" id="KW-0479">Metal-binding</keyword>
<keyword evidence="3" id="KW-0378">Hydrolase</keyword>
<evidence type="ECO:0000256" key="1">
    <source>
        <dbReference type="ARBA" id="ARBA00001947"/>
    </source>
</evidence>
<evidence type="ECO:0000256" key="3">
    <source>
        <dbReference type="ARBA" id="ARBA00022801"/>
    </source>
</evidence>
<proteinExistence type="inferred from homology"/>
<dbReference type="SUPFAM" id="SSF51556">
    <property type="entry name" value="Metallo-dependent hydrolases"/>
    <property type="match status" value="1"/>
</dbReference>
<dbReference type="EMBL" id="UINC01003793">
    <property type="protein sequence ID" value="SVA09294.1"/>
    <property type="molecule type" value="Genomic_DNA"/>
</dbReference>
<dbReference type="GO" id="GO:0006146">
    <property type="term" value="P:adenine catabolic process"/>
    <property type="evidence" value="ECO:0007669"/>
    <property type="project" value="InterPro"/>
</dbReference>
<dbReference type="AlphaFoldDB" id="A0A381T0U7"/>
<comment type="cofactor">
    <cofactor evidence="1">
        <name>Zn(2+)</name>
        <dbReference type="ChEBI" id="CHEBI:29105"/>
    </cofactor>
</comment>
<dbReference type="NCBIfam" id="TIGR01430">
    <property type="entry name" value="aden_deam"/>
    <property type="match status" value="1"/>
</dbReference>
<dbReference type="GO" id="GO:0046872">
    <property type="term" value="F:metal ion binding"/>
    <property type="evidence" value="ECO:0007669"/>
    <property type="project" value="UniProtKB-KW"/>
</dbReference>
<dbReference type="PANTHER" id="PTHR43114">
    <property type="entry name" value="ADENINE DEAMINASE"/>
    <property type="match status" value="1"/>
</dbReference>
<gene>
    <name evidence="6" type="ORF">METZ01_LOCUS62148</name>
</gene>
<dbReference type="InterPro" id="IPR001365">
    <property type="entry name" value="A_deaminase_dom"/>
</dbReference>
<dbReference type="InterPro" id="IPR032466">
    <property type="entry name" value="Metal_Hydrolase"/>
</dbReference>
<dbReference type="CDD" id="cd01320">
    <property type="entry name" value="ADA"/>
    <property type="match status" value="1"/>
</dbReference>
<dbReference type="GO" id="GO:0000034">
    <property type="term" value="F:adenine deaminase activity"/>
    <property type="evidence" value="ECO:0007669"/>
    <property type="project" value="InterPro"/>
</dbReference>
<evidence type="ECO:0000256" key="2">
    <source>
        <dbReference type="ARBA" id="ARBA00022723"/>
    </source>
</evidence>
<evidence type="ECO:0000259" key="5">
    <source>
        <dbReference type="Pfam" id="PF00962"/>
    </source>
</evidence>
<organism evidence="6">
    <name type="scientific">marine metagenome</name>
    <dbReference type="NCBI Taxonomy" id="408172"/>
    <lineage>
        <taxon>unclassified sequences</taxon>
        <taxon>metagenomes</taxon>
        <taxon>ecological metagenomes</taxon>
    </lineage>
</organism>
<name>A0A381T0U7_9ZZZZ</name>
<accession>A0A381T0U7</accession>
<dbReference type="HAMAP" id="MF_01962">
    <property type="entry name" value="Adenine_deaminase"/>
    <property type="match status" value="1"/>
</dbReference>
<keyword evidence="4" id="KW-0862">Zinc</keyword>
<feature type="domain" description="Adenosine deaminase" evidence="5">
    <location>
        <begin position="12"/>
        <end position="330"/>
    </location>
</feature>
<dbReference type="Pfam" id="PF00962">
    <property type="entry name" value="A_deaminase"/>
    <property type="match status" value="1"/>
</dbReference>
<dbReference type="Gene3D" id="3.20.20.140">
    <property type="entry name" value="Metal-dependent hydrolases"/>
    <property type="match status" value="1"/>
</dbReference>
<dbReference type="GO" id="GO:0005829">
    <property type="term" value="C:cytosol"/>
    <property type="evidence" value="ECO:0007669"/>
    <property type="project" value="TreeGrafter"/>
</dbReference>
<dbReference type="PANTHER" id="PTHR43114:SF7">
    <property type="entry name" value="ADENOSINE DEAMINASE DOMAIN-CONTAINING PROTEIN"/>
    <property type="match status" value="1"/>
</dbReference>
<sequence length="335" mass="38340">MENLDNFIKGMPKAELHVHVEGTLEPELKFQLAKRNNLDLPYESEDEMRAAYDFNDLTSFLKVYYEGMSVLLTEQDFYELTYAYLLKAHSQNVVYAEIFFDPQGHTSRGIAFDTVINGIRRAQIDAEKKYGIMTQLIMCFLRDMSSESAMETLEHSLPYKEWIIGVGLDSDERTNPPIKFKDVFERARRENYFLTMHCDVDQQDSTVHIWQTLNEIGVDRIDHGVNSLEDGVLCREIKDRNLTLTVCPISNGYVTESMKTAEIKAMLEKGMNVTVNSDDPAYFPGYMNENLIVTQRKAGLSKAQIVQLSANAFEGSWLADEDKAAFLRLLSEYVA</sequence>
<dbReference type="InterPro" id="IPR028892">
    <property type="entry name" value="ADE"/>
</dbReference>
<dbReference type="GO" id="GO:0043103">
    <property type="term" value="P:hypoxanthine salvage"/>
    <property type="evidence" value="ECO:0007669"/>
    <property type="project" value="TreeGrafter"/>
</dbReference>
<dbReference type="InterPro" id="IPR006330">
    <property type="entry name" value="Ado/ade_deaminase"/>
</dbReference>
<evidence type="ECO:0000256" key="4">
    <source>
        <dbReference type="ARBA" id="ARBA00022833"/>
    </source>
</evidence>